<dbReference type="PANTHER" id="PTHR43032:SF4">
    <property type="entry name" value="OXIDOREDUCTASE MOLYBDOPTERIN-BINDING DOMAIN-CONTAINING PROTEIN"/>
    <property type="match status" value="1"/>
</dbReference>
<dbReference type="AlphaFoldDB" id="D2R3H1"/>
<organism evidence="2 3">
    <name type="scientific">Pirellula staleyi (strain ATCC 27377 / DSM 6068 / ICPB 4128)</name>
    <name type="common">Pirella staleyi</name>
    <dbReference type="NCBI Taxonomy" id="530564"/>
    <lineage>
        <taxon>Bacteria</taxon>
        <taxon>Pseudomonadati</taxon>
        <taxon>Planctomycetota</taxon>
        <taxon>Planctomycetia</taxon>
        <taxon>Pirellulales</taxon>
        <taxon>Pirellulaceae</taxon>
        <taxon>Pirellula</taxon>
    </lineage>
</organism>
<sequence length="220" mass="25007">MNAEDPKYQAGEPLPLESLPSDVIISSDTRRENRIPPGQSRTRKWPILDAHGTPQIDRASWKLDVFGLVDQPYSLSLAEFQTLPRVKVYADFHCVTRWSRLGNMWEGVSTRTLLERAGVKPEARYVVCHAYDRGWTTNLPLADFLSNDALLADLHDGQPISADHGGPVRGMVPLLYAWKSAKWIRGIELSAYDKPGYWERGGYHNHGDPWTEERFSGWFS</sequence>
<evidence type="ECO:0000313" key="3">
    <source>
        <dbReference type="Proteomes" id="UP000001887"/>
    </source>
</evidence>
<dbReference type="Pfam" id="PF00174">
    <property type="entry name" value="Oxidored_molyb"/>
    <property type="match status" value="1"/>
</dbReference>
<dbReference type="CDD" id="cd02109">
    <property type="entry name" value="arch_bact_SO_family_Moco"/>
    <property type="match status" value="1"/>
</dbReference>
<proteinExistence type="predicted"/>
<dbReference type="KEGG" id="psl:Psta_0515"/>
<dbReference type="Gene3D" id="3.90.420.10">
    <property type="entry name" value="Oxidoreductase, molybdopterin-binding domain"/>
    <property type="match status" value="1"/>
</dbReference>
<reference evidence="2 3" key="1">
    <citation type="journal article" date="2009" name="Stand. Genomic Sci.">
        <title>Complete genome sequence of Pirellula staleyi type strain (ATCC 27377).</title>
        <authorList>
            <person name="Clum A."/>
            <person name="Tindall B.J."/>
            <person name="Sikorski J."/>
            <person name="Ivanova N."/>
            <person name="Mavrommatis K."/>
            <person name="Lucas S."/>
            <person name="Glavina del Rio T."/>
            <person name="Nolan M."/>
            <person name="Chen F."/>
            <person name="Tice H."/>
            <person name="Pitluck S."/>
            <person name="Cheng J.F."/>
            <person name="Chertkov O."/>
            <person name="Brettin T."/>
            <person name="Han C."/>
            <person name="Detter J.C."/>
            <person name="Kuske C."/>
            <person name="Bruce D."/>
            <person name="Goodwin L."/>
            <person name="Ovchinikova G."/>
            <person name="Pati A."/>
            <person name="Mikhailova N."/>
            <person name="Chen A."/>
            <person name="Palaniappan K."/>
            <person name="Land M."/>
            <person name="Hauser L."/>
            <person name="Chang Y.J."/>
            <person name="Jeffries C.D."/>
            <person name="Chain P."/>
            <person name="Rohde M."/>
            <person name="Goker M."/>
            <person name="Bristow J."/>
            <person name="Eisen J.A."/>
            <person name="Markowitz V."/>
            <person name="Hugenholtz P."/>
            <person name="Kyrpides N.C."/>
            <person name="Klenk H.P."/>
            <person name="Lapidus A."/>
        </authorList>
    </citation>
    <scope>NUCLEOTIDE SEQUENCE [LARGE SCALE GENOMIC DNA]</scope>
    <source>
        <strain evidence="3">ATCC 27377 / DSM 6068 / ICPB 4128</strain>
    </source>
</reference>
<dbReference type="HOGENOM" id="CLU_094953_0_0_0"/>
<evidence type="ECO:0000259" key="1">
    <source>
        <dbReference type="Pfam" id="PF00174"/>
    </source>
</evidence>
<feature type="domain" description="Oxidoreductase molybdopterin-binding" evidence="1">
    <location>
        <begin position="52"/>
        <end position="198"/>
    </location>
</feature>
<dbReference type="eggNOG" id="COG2041">
    <property type="taxonomic scope" value="Bacteria"/>
</dbReference>
<name>D2R3H1_PIRSD</name>
<dbReference type="EMBL" id="CP001848">
    <property type="protein sequence ID" value="ADB15202.1"/>
    <property type="molecule type" value="Genomic_DNA"/>
</dbReference>
<protein>
    <submittedName>
        <fullName evidence="2">Oxidoreductase molybdopterin binding protein</fullName>
    </submittedName>
</protein>
<dbReference type="Proteomes" id="UP000001887">
    <property type="component" value="Chromosome"/>
</dbReference>
<gene>
    <name evidence="2" type="ordered locus">Psta_0515</name>
</gene>
<dbReference type="InterPro" id="IPR000572">
    <property type="entry name" value="OxRdtase_Mopterin-bd_dom"/>
</dbReference>
<dbReference type="STRING" id="530564.Psta_0515"/>
<dbReference type="InterPro" id="IPR036374">
    <property type="entry name" value="OxRdtase_Mopterin-bd_sf"/>
</dbReference>
<evidence type="ECO:0000313" key="2">
    <source>
        <dbReference type="EMBL" id="ADB15202.1"/>
    </source>
</evidence>
<accession>D2R3H1</accession>
<dbReference type="SUPFAM" id="SSF56524">
    <property type="entry name" value="Oxidoreductase molybdopterin-binding domain"/>
    <property type="match status" value="1"/>
</dbReference>
<dbReference type="OrthoDB" id="9778777at2"/>
<dbReference type="PANTHER" id="PTHR43032">
    <property type="entry name" value="PROTEIN-METHIONINE-SULFOXIDE REDUCTASE"/>
    <property type="match status" value="1"/>
</dbReference>
<keyword evidence="3" id="KW-1185">Reference proteome</keyword>